<evidence type="ECO:0000313" key="3">
    <source>
        <dbReference type="Proteomes" id="UP000245539"/>
    </source>
</evidence>
<feature type="transmembrane region" description="Helical" evidence="1">
    <location>
        <begin position="90"/>
        <end position="109"/>
    </location>
</feature>
<gene>
    <name evidence="2" type="ORF">DKW60_11465</name>
</gene>
<dbReference type="OrthoDB" id="5295396at2"/>
<evidence type="ECO:0008006" key="4">
    <source>
        <dbReference type="Google" id="ProtNLM"/>
    </source>
</evidence>
<dbReference type="AlphaFoldDB" id="A0A317CHZ5"/>
<keyword evidence="1" id="KW-0812">Transmembrane</keyword>
<feature type="transmembrane region" description="Helical" evidence="1">
    <location>
        <begin position="36"/>
        <end position="54"/>
    </location>
</feature>
<proteinExistence type="predicted"/>
<dbReference type="RefSeq" id="WP_109837798.1">
    <property type="nucleotide sequence ID" value="NZ_QGKM01000029.1"/>
</dbReference>
<dbReference type="Proteomes" id="UP000245539">
    <property type="component" value="Unassembled WGS sequence"/>
</dbReference>
<feature type="transmembrane region" description="Helical" evidence="1">
    <location>
        <begin position="176"/>
        <end position="195"/>
    </location>
</feature>
<reference evidence="2 3" key="1">
    <citation type="submission" date="2018-05" db="EMBL/GenBank/DDBJ databases">
        <title>Leucothrix arctica sp. nov., isolated from Arctic seawater.</title>
        <authorList>
            <person name="Choi A."/>
            <person name="Baek K."/>
        </authorList>
    </citation>
    <scope>NUCLEOTIDE SEQUENCE [LARGE SCALE GENOMIC DNA]</scope>
    <source>
        <strain evidence="2 3">JCM 18388</strain>
    </source>
</reference>
<accession>A0A317CHZ5</accession>
<name>A0A317CHZ5_9GAMM</name>
<feature type="transmembrane region" description="Helical" evidence="1">
    <location>
        <begin position="207"/>
        <end position="225"/>
    </location>
</feature>
<protein>
    <recommendedName>
        <fullName evidence="4">EamA domain-containing protein</fullName>
    </recommendedName>
</protein>
<dbReference type="EMBL" id="QGKM01000029">
    <property type="protein sequence ID" value="PWQ97033.1"/>
    <property type="molecule type" value="Genomic_DNA"/>
</dbReference>
<feature type="transmembrane region" description="Helical" evidence="1">
    <location>
        <begin position="6"/>
        <end position="24"/>
    </location>
</feature>
<keyword evidence="3" id="KW-1185">Reference proteome</keyword>
<comment type="caution">
    <text evidence="2">The sequence shown here is derived from an EMBL/GenBank/DDBJ whole genome shotgun (WGS) entry which is preliminary data.</text>
</comment>
<evidence type="ECO:0000256" key="1">
    <source>
        <dbReference type="SAM" id="Phobius"/>
    </source>
</evidence>
<feature type="transmembrane region" description="Helical" evidence="1">
    <location>
        <begin position="115"/>
        <end position="132"/>
    </location>
</feature>
<keyword evidence="1" id="KW-1133">Transmembrane helix</keyword>
<feature type="transmembrane region" description="Helical" evidence="1">
    <location>
        <begin position="60"/>
        <end position="78"/>
    </location>
</feature>
<evidence type="ECO:0000313" key="2">
    <source>
        <dbReference type="EMBL" id="PWQ97033.1"/>
    </source>
</evidence>
<keyword evidence="1" id="KW-0472">Membrane</keyword>
<organism evidence="2 3">
    <name type="scientific">Leucothrix pacifica</name>
    <dbReference type="NCBI Taxonomy" id="1247513"/>
    <lineage>
        <taxon>Bacteria</taxon>
        <taxon>Pseudomonadati</taxon>
        <taxon>Pseudomonadota</taxon>
        <taxon>Gammaproteobacteria</taxon>
        <taxon>Thiotrichales</taxon>
        <taxon>Thiotrichaceae</taxon>
        <taxon>Leucothrix</taxon>
    </lineage>
</organism>
<feature type="transmembrane region" description="Helical" evidence="1">
    <location>
        <begin position="144"/>
        <end position="164"/>
    </location>
</feature>
<sequence>MGSPQLLFYAFASASLSTLPWLAYQAKEWRNRSESLLLFGITGSVMVTFLNFSIASGDPLGVVGLFCLTLSSALLLKRVLSNQTLVFKEFLILLLIIVVSLVSYFGMSATPYKLQWTQFTAIFAGITSYWFYKSHGSSHDIPLGSKLAAVFICSTWLVGMVIIFSPRFVSFPYENAVLMSIAYGVVFLIPIVISISKVFSVQDEKYLLLWLVMGLATVLITTHYVDVTSVLIDSVNSVDR</sequence>